<dbReference type="Gene3D" id="1.20.1280.50">
    <property type="match status" value="1"/>
</dbReference>
<dbReference type="AlphaFoldDB" id="A0A426ZSK3"/>
<reference evidence="3 4" key="1">
    <citation type="journal article" date="2014" name="Agronomy (Basel)">
        <title>A Draft Genome Sequence for Ensete ventricosum, the Drought-Tolerant Tree Against Hunger.</title>
        <authorList>
            <person name="Harrison J."/>
            <person name="Moore K.A."/>
            <person name="Paszkiewicz K."/>
            <person name="Jones T."/>
            <person name="Grant M."/>
            <person name="Ambacheew D."/>
            <person name="Muzemil S."/>
            <person name="Studholme D.J."/>
        </authorList>
    </citation>
    <scope>NUCLEOTIDE SEQUENCE [LARGE SCALE GENOMIC DNA]</scope>
</reference>
<evidence type="ECO:0000256" key="1">
    <source>
        <dbReference type="SAM" id="MobiDB-lite"/>
    </source>
</evidence>
<name>A0A426ZSK3_ENSVE</name>
<gene>
    <name evidence="3" type="ORF">B296_00018324</name>
</gene>
<dbReference type="Pfam" id="PF12937">
    <property type="entry name" value="F-box-like"/>
    <property type="match status" value="1"/>
</dbReference>
<evidence type="ECO:0000259" key="2">
    <source>
        <dbReference type="Pfam" id="PF12937"/>
    </source>
</evidence>
<feature type="region of interest" description="Disordered" evidence="1">
    <location>
        <begin position="227"/>
        <end position="252"/>
    </location>
</feature>
<dbReference type="SUPFAM" id="SSF81383">
    <property type="entry name" value="F-box domain"/>
    <property type="match status" value="1"/>
</dbReference>
<dbReference type="EMBL" id="AMZH03005202">
    <property type="protein sequence ID" value="RRT67007.1"/>
    <property type="molecule type" value="Genomic_DNA"/>
</dbReference>
<evidence type="ECO:0000313" key="3">
    <source>
        <dbReference type="EMBL" id="RRT67007.1"/>
    </source>
</evidence>
<organism evidence="3 4">
    <name type="scientific">Ensete ventricosum</name>
    <name type="common">Abyssinian banana</name>
    <name type="synonym">Musa ensete</name>
    <dbReference type="NCBI Taxonomy" id="4639"/>
    <lineage>
        <taxon>Eukaryota</taxon>
        <taxon>Viridiplantae</taxon>
        <taxon>Streptophyta</taxon>
        <taxon>Embryophyta</taxon>
        <taxon>Tracheophyta</taxon>
        <taxon>Spermatophyta</taxon>
        <taxon>Magnoliopsida</taxon>
        <taxon>Liliopsida</taxon>
        <taxon>Zingiberales</taxon>
        <taxon>Musaceae</taxon>
        <taxon>Ensete</taxon>
    </lineage>
</organism>
<sequence>MATQKRAHAEEDEEQGHDRGGGFAKLPEECVAQVLSYTTPRDSCRSALVSKAFLSAAGSDALWEGFLPSDCAEILSRAVHPVQYSSKKDLYFRLCHPILVDGGGKVTRLASVHIYRRRVLSFLLERSTGKKTYMISPAKMILAHGSNHQYWTWISLPESRFAKVPELLSVCWFDIYGSIDSRLLSRKTAYVAYIVFKLVPDAYGLDSPHQKGSVILGSYESANYVSLQPEEEEEESDEEAAEEGTEGRRMRSREDGWLEVELGEFYIDEGDEGDVEMRLRETEELQWKHGLILQGFEEWFTQSLDTTVIEVGKRSNLIPIYQLPVSAEFLRTRTKRESGMASIPCTLYYQIPSFSSSSPSPSSVRLSSPFVALTRRLGWFQASKMKSKLGPEANGSRFTCWFRFGNRGVDAEGAGIYGSQTRDDFDRDDVEQVKPLLSISVHLFFLSALVVYSPK</sequence>
<dbReference type="InterPro" id="IPR001810">
    <property type="entry name" value="F-box_dom"/>
</dbReference>
<dbReference type="Pfam" id="PF14299">
    <property type="entry name" value="PP2"/>
    <property type="match status" value="1"/>
</dbReference>
<dbReference type="PANTHER" id="PTHR32278">
    <property type="entry name" value="F-BOX DOMAIN-CONTAINING PROTEIN"/>
    <property type="match status" value="1"/>
</dbReference>
<dbReference type="InterPro" id="IPR036047">
    <property type="entry name" value="F-box-like_dom_sf"/>
</dbReference>
<protein>
    <recommendedName>
        <fullName evidence="2">F-box domain-containing protein</fullName>
    </recommendedName>
</protein>
<feature type="domain" description="F-box" evidence="2">
    <location>
        <begin position="23"/>
        <end position="64"/>
    </location>
</feature>
<dbReference type="PANTHER" id="PTHR32278:SF111">
    <property type="entry name" value="F-BOX PROTEIN PP2-B12-RELATED"/>
    <property type="match status" value="1"/>
</dbReference>
<dbReference type="InterPro" id="IPR025886">
    <property type="entry name" value="PP2-like"/>
</dbReference>
<feature type="compositionally biased region" description="Acidic residues" evidence="1">
    <location>
        <begin position="229"/>
        <end position="244"/>
    </location>
</feature>
<dbReference type="CDD" id="cd22162">
    <property type="entry name" value="F-box_AtSKIP3-like"/>
    <property type="match status" value="1"/>
</dbReference>
<feature type="region of interest" description="Disordered" evidence="1">
    <location>
        <begin position="1"/>
        <end position="24"/>
    </location>
</feature>
<dbReference type="Proteomes" id="UP000287651">
    <property type="component" value="Unassembled WGS sequence"/>
</dbReference>
<evidence type="ECO:0000313" key="4">
    <source>
        <dbReference type="Proteomes" id="UP000287651"/>
    </source>
</evidence>
<accession>A0A426ZSK3</accession>
<proteinExistence type="predicted"/>
<comment type="caution">
    <text evidence="3">The sequence shown here is derived from an EMBL/GenBank/DDBJ whole genome shotgun (WGS) entry which is preliminary data.</text>
</comment>